<feature type="transmembrane region" description="Helical" evidence="1">
    <location>
        <begin position="109"/>
        <end position="131"/>
    </location>
</feature>
<gene>
    <name evidence="2" type="ORF">rosag_29210</name>
</gene>
<accession>A0AA37QIG9</accession>
<dbReference type="Pfam" id="PF19700">
    <property type="entry name" value="DUF6198"/>
    <property type="match status" value="1"/>
</dbReference>
<name>A0AA37QIG9_9BACT</name>
<keyword evidence="1" id="KW-0812">Transmembrane</keyword>
<evidence type="ECO:0000256" key="1">
    <source>
        <dbReference type="SAM" id="Phobius"/>
    </source>
</evidence>
<comment type="caution">
    <text evidence="2">The sequence shown here is derived from an EMBL/GenBank/DDBJ whole genome shotgun (WGS) entry which is preliminary data.</text>
</comment>
<reference evidence="2" key="1">
    <citation type="submission" date="2022-08" db="EMBL/GenBank/DDBJ databases">
        <title>Draft genome sequencing of Roseisolibacter agri AW1220.</title>
        <authorList>
            <person name="Tobiishi Y."/>
            <person name="Tonouchi A."/>
        </authorList>
    </citation>
    <scope>NUCLEOTIDE SEQUENCE</scope>
    <source>
        <strain evidence="2">AW1220</strain>
    </source>
</reference>
<dbReference type="InterPro" id="IPR038750">
    <property type="entry name" value="YczE/YyaS-like"/>
</dbReference>
<evidence type="ECO:0000313" key="2">
    <source>
        <dbReference type="EMBL" id="GLC26408.1"/>
    </source>
</evidence>
<dbReference type="AlphaFoldDB" id="A0AA37QIG9"/>
<proteinExistence type="predicted"/>
<feature type="transmembrane region" description="Helical" evidence="1">
    <location>
        <begin position="82"/>
        <end position="103"/>
    </location>
</feature>
<keyword evidence="1" id="KW-1133">Transmembrane helix</keyword>
<evidence type="ECO:0000313" key="3">
    <source>
        <dbReference type="Proteomes" id="UP001161325"/>
    </source>
</evidence>
<feature type="transmembrane region" description="Helical" evidence="1">
    <location>
        <begin position="156"/>
        <end position="184"/>
    </location>
</feature>
<dbReference type="EMBL" id="BRXS01000004">
    <property type="protein sequence ID" value="GLC26408.1"/>
    <property type="molecule type" value="Genomic_DNA"/>
</dbReference>
<sequence>MPARPSSDLPRRWAQLVLGLFGWGASVVLMLRSGLGVGPWDAFHQGLHLRLGIGIGTASIGVGLLIVALSLPLGLRPGPGTIANMVLVGLFTDLLLPLVPPAAGPAWGLAYHLSGILLCGWSTGVYIAAGLGKGPRDGLTMGLSARLGWPVRRIRALIELSVLGVGWALGGTLGVGTLLFALLIGPSMQWGLRRWGVLPAPLAREERPVRSVEPVRRAG</sequence>
<dbReference type="PANTHER" id="PTHR40078">
    <property type="entry name" value="INTEGRAL MEMBRANE PROTEIN-RELATED"/>
    <property type="match status" value="1"/>
</dbReference>
<dbReference type="RefSeq" id="WP_284350860.1">
    <property type="nucleotide sequence ID" value="NZ_BRXS01000004.1"/>
</dbReference>
<feature type="transmembrane region" description="Helical" evidence="1">
    <location>
        <begin position="12"/>
        <end position="31"/>
    </location>
</feature>
<keyword evidence="3" id="KW-1185">Reference proteome</keyword>
<keyword evidence="1" id="KW-0472">Membrane</keyword>
<protein>
    <submittedName>
        <fullName evidence="2">Membrane protein</fullName>
    </submittedName>
</protein>
<organism evidence="2 3">
    <name type="scientific">Roseisolibacter agri</name>
    <dbReference type="NCBI Taxonomy" id="2014610"/>
    <lineage>
        <taxon>Bacteria</taxon>
        <taxon>Pseudomonadati</taxon>
        <taxon>Gemmatimonadota</taxon>
        <taxon>Gemmatimonadia</taxon>
        <taxon>Gemmatimonadales</taxon>
        <taxon>Gemmatimonadaceae</taxon>
        <taxon>Roseisolibacter</taxon>
    </lineage>
</organism>
<dbReference type="Proteomes" id="UP001161325">
    <property type="component" value="Unassembled WGS sequence"/>
</dbReference>
<dbReference type="PANTHER" id="PTHR40078:SF1">
    <property type="entry name" value="INTEGRAL MEMBRANE PROTEIN"/>
    <property type="match status" value="1"/>
</dbReference>
<feature type="transmembrane region" description="Helical" evidence="1">
    <location>
        <begin position="51"/>
        <end position="75"/>
    </location>
</feature>